<feature type="domain" description="Spore germination protein N-terminal" evidence="9">
    <location>
        <begin position="23"/>
        <end position="197"/>
    </location>
</feature>
<dbReference type="NCBIfam" id="TIGR02887">
    <property type="entry name" value="spore_ger_x_C"/>
    <property type="match status" value="1"/>
</dbReference>
<comment type="subcellular location">
    <subcellularLocation>
        <location evidence="1">Membrane</location>
        <topology evidence="1">Lipid-anchor</topology>
    </subcellularLocation>
</comment>
<proteinExistence type="inferred from homology"/>
<dbReference type="Gene3D" id="3.30.300.210">
    <property type="entry name" value="Nutrient germinant receptor protein C, domain 3"/>
    <property type="match status" value="1"/>
</dbReference>
<dbReference type="Pfam" id="PF05504">
    <property type="entry name" value="Spore_GerAC"/>
    <property type="match status" value="1"/>
</dbReference>
<gene>
    <name evidence="10" type="ORF">GCM10008018_12680</name>
</gene>
<reference evidence="11" key="1">
    <citation type="journal article" date="2019" name="Int. J. Syst. Evol. Microbiol.">
        <title>The Global Catalogue of Microorganisms (GCM) 10K type strain sequencing project: providing services to taxonomists for standard genome sequencing and annotation.</title>
        <authorList>
            <consortium name="The Broad Institute Genomics Platform"/>
            <consortium name="The Broad Institute Genome Sequencing Center for Infectious Disease"/>
            <person name="Wu L."/>
            <person name="Ma J."/>
        </authorList>
    </citation>
    <scope>NUCLEOTIDE SEQUENCE [LARGE SCALE GENOMIC DNA]</scope>
    <source>
        <strain evidence="11">CGMCC 1.15043</strain>
    </source>
</reference>
<keyword evidence="4" id="KW-0732">Signal</keyword>
<dbReference type="Gene3D" id="6.20.190.10">
    <property type="entry name" value="Nutrient germinant receptor protein C, domain 1"/>
    <property type="match status" value="1"/>
</dbReference>
<dbReference type="PANTHER" id="PTHR35789">
    <property type="entry name" value="SPORE GERMINATION PROTEIN B3"/>
    <property type="match status" value="1"/>
</dbReference>
<evidence type="ECO:0000313" key="11">
    <source>
        <dbReference type="Proteomes" id="UP000615455"/>
    </source>
</evidence>
<keyword evidence="7" id="KW-0449">Lipoprotein</keyword>
<dbReference type="Pfam" id="PF25198">
    <property type="entry name" value="Spore_GerAC_N"/>
    <property type="match status" value="1"/>
</dbReference>
<organism evidence="10 11">
    <name type="scientific">Paenibacillus marchantiophytorum</name>
    <dbReference type="NCBI Taxonomy" id="1619310"/>
    <lineage>
        <taxon>Bacteria</taxon>
        <taxon>Bacillati</taxon>
        <taxon>Bacillota</taxon>
        <taxon>Bacilli</taxon>
        <taxon>Bacillales</taxon>
        <taxon>Paenibacillaceae</taxon>
        <taxon>Paenibacillus</taxon>
    </lineage>
</organism>
<feature type="domain" description="Spore germination GerAC-like C-terminal" evidence="8">
    <location>
        <begin position="222"/>
        <end position="386"/>
    </location>
</feature>
<keyword evidence="5" id="KW-0472">Membrane</keyword>
<dbReference type="InterPro" id="IPR008844">
    <property type="entry name" value="Spore_GerAC-like"/>
</dbReference>
<evidence type="ECO:0008006" key="12">
    <source>
        <dbReference type="Google" id="ProtNLM"/>
    </source>
</evidence>
<keyword evidence="3" id="KW-0309">Germination</keyword>
<evidence type="ECO:0000313" key="10">
    <source>
        <dbReference type="EMBL" id="GGI45541.1"/>
    </source>
</evidence>
<dbReference type="InterPro" id="IPR046953">
    <property type="entry name" value="Spore_GerAC-like_C"/>
</dbReference>
<dbReference type="RefSeq" id="WP_189009216.1">
    <property type="nucleotide sequence ID" value="NZ_BMHE01000004.1"/>
</dbReference>
<name>A0ABQ2BR24_9BACL</name>
<sequence>MIRKFSGLLLSLVLMVLLTGCWNSRELNQLAVAVGLGIDKVGDMYKISAQVIVPSTVAESGKPGSASVVLFKAEGKTVLEALGRMTTVAPRKIYLAHVRVLVLGEELAKDGISKPLEMLSRDQESRTDFYIVVAKNSSAENVLKVLTPLEKIPANRLYSSLKTSAELWAPTITVTLDKLIQEMVTEGKTPVLSVIEVVGVKETNGSKQNAENIDPPSQLRYTGLAYFRKDKLDGWMNEEDSKVYNYMTNHIDKTVGVISCPNGGNISLKVIRSKTRLKGKVINGKPQINAEIQAETSIGQVECEIDLVDPSTIDMLEKSAEKQLEKLVLGSVLKVQKRTKLDIYGFGVLIHRDNPKGWKDLKNDWDTNIATLDVNVKVDVKIRRLGTKGNSFLQDIKE</sequence>
<comment type="caution">
    <text evidence="10">The sequence shown here is derived from an EMBL/GenBank/DDBJ whole genome shotgun (WGS) entry which is preliminary data.</text>
</comment>
<dbReference type="Proteomes" id="UP000615455">
    <property type="component" value="Unassembled WGS sequence"/>
</dbReference>
<evidence type="ECO:0000259" key="9">
    <source>
        <dbReference type="Pfam" id="PF25198"/>
    </source>
</evidence>
<dbReference type="InterPro" id="IPR057336">
    <property type="entry name" value="GerAC_N"/>
</dbReference>
<keyword evidence="11" id="KW-1185">Reference proteome</keyword>
<dbReference type="InterPro" id="IPR038501">
    <property type="entry name" value="Spore_GerAC_C_sf"/>
</dbReference>
<evidence type="ECO:0000256" key="2">
    <source>
        <dbReference type="ARBA" id="ARBA00007886"/>
    </source>
</evidence>
<dbReference type="EMBL" id="BMHE01000004">
    <property type="protein sequence ID" value="GGI45541.1"/>
    <property type="molecule type" value="Genomic_DNA"/>
</dbReference>
<accession>A0ABQ2BR24</accession>
<keyword evidence="6" id="KW-0564">Palmitate</keyword>
<protein>
    <recommendedName>
        <fullName evidence="12">Ger(X)C family spore germination protein</fullName>
    </recommendedName>
</protein>
<evidence type="ECO:0000259" key="8">
    <source>
        <dbReference type="Pfam" id="PF05504"/>
    </source>
</evidence>
<evidence type="ECO:0000256" key="3">
    <source>
        <dbReference type="ARBA" id="ARBA00022544"/>
    </source>
</evidence>
<evidence type="ECO:0000256" key="5">
    <source>
        <dbReference type="ARBA" id="ARBA00023136"/>
    </source>
</evidence>
<evidence type="ECO:0000256" key="4">
    <source>
        <dbReference type="ARBA" id="ARBA00022729"/>
    </source>
</evidence>
<evidence type="ECO:0000256" key="1">
    <source>
        <dbReference type="ARBA" id="ARBA00004635"/>
    </source>
</evidence>
<dbReference type="PROSITE" id="PS51257">
    <property type="entry name" value="PROKAR_LIPOPROTEIN"/>
    <property type="match status" value="1"/>
</dbReference>
<comment type="similarity">
    <text evidence="2">Belongs to the GerABKC lipoprotein family.</text>
</comment>
<dbReference type="PANTHER" id="PTHR35789:SF1">
    <property type="entry name" value="SPORE GERMINATION PROTEIN B3"/>
    <property type="match status" value="1"/>
</dbReference>
<evidence type="ECO:0000256" key="7">
    <source>
        <dbReference type="ARBA" id="ARBA00023288"/>
    </source>
</evidence>
<evidence type="ECO:0000256" key="6">
    <source>
        <dbReference type="ARBA" id="ARBA00023139"/>
    </source>
</evidence>